<organism evidence="5">
    <name type="scientific">Escherichia phage vB_VIPECOMC04</name>
    <dbReference type="NCBI Taxonomy" id="3350136"/>
    <lineage>
        <taxon>Viruses</taxon>
        <taxon>Duplodnaviria</taxon>
        <taxon>Heunggongvirae</taxon>
        <taxon>Uroviricota</taxon>
        <taxon>Caudoviricetes</taxon>
        <taxon>Sarkviridae</taxon>
        <taxon>Guernseyvirinae</taxon>
        <taxon>Kagunavirus</taxon>
    </lineage>
</organism>
<dbReference type="Gene3D" id="3.30.730.10">
    <property type="entry name" value="AP2/ERF domain"/>
    <property type="match status" value="1"/>
</dbReference>
<dbReference type="GO" id="GO:0004519">
    <property type="term" value="F:endonuclease activity"/>
    <property type="evidence" value="ECO:0007669"/>
    <property type="project" value="UniProtKB-KW"/>
</dbReference>
<evidence type="ECO:0000256" key="2">
    <source>
        <dbReference type="ARBA" id="ARBA00023125"/>
    </source>
</evidence>
<accession>A0AB74UHH3</accession>
<keyword evidence="5" id="KW-0378">Hydrolase</keyword>
<dbReference type="InterPro" id="IPR001471">
    <property type="entry name" value="AP2/ERF_dom"/>
</dbReference>
<keyword evidence="2" id="KW-0238">DNA-binding</keyword>
<evidence type="ECO:0000259" key="4">
    <source>
        <dbReference type="PROSITE" id="PS51032"/>
    </source>
</evidence>
<dbReference type="SUPFAM" id="SSF54060">
    <property type="entry name" value="His-Me finger endonucleases"/>
    <property type="match status" value="1"/>
</dbReference>
<feature type="domain" description="AP2/ERF" evidence="4">
    <location>
        <begin position="110"/>
        <end position="165"/>
    </location>
</feature>
<reference evidence="5" key="1">
    <citation type="submission" date="2024-10" db="EMBL/GenBank/DDBJ databases">
        <authorList>
            <person name="Tejada A.J.P."/>
            <person name="Nada M.A.L."/>
            <person name="Joloro M.J.G."/>
            <person name="Chin R.A.D."/>
            <person name="Reterta M.C.C."/>
            <person name="Casidsid J.Y.O."/>
            <person name="Collado A.R.G."/>
            <person name="Berlin S.C."/>
            <person name="Ancla J.B."/>
            <person name="Asejo A.B."/>
            <person name="Yadao N.M.R."/>
            <person name="De Paz V.P. Jr."/>
            <person name="Bigol U.G."/>
        </authorList>
    </citation>
    <scope>NUCLEOTIDE SEQUENCE</scope>
</reference>
<dbReference type="SMART" id="SM00507">
    <property type="entry name" value="HNHc"/>
    <property type="match status" value="1"/>
</dbReference>
<evidence type="ECO:0000256" key="3">
    <source>
        <dbReference type="ARBA" id="ARBA00023163"/>
    </source>
</evidence>
<keyword evidence="1" id="KW-0805">Transcription regulation</keyword>
<keyword evidence="3" id="KW-0804">Transcription</keyword>
<dbReference type="InterPro" id="IPR016177">
    <property type="entry name" value="DNA-bd_dom_sf"/>
</dbReference>
<dbReference type="PROSITE" id="PS51032">
    <property type="entry name" value="AP2_ERF"/>
    <property type="match status" value="1"/>
</dbReference>
<dbReference type="InterPro" id="IPR044925">
    <property type="entry name" value="His-Me_finger_sf"/>
</dbReference>
<keyword evidence="5" id="KW-0255">Endonuclease</keyword>
<dbReference type="CDD" id="cd00085">
    <property type="entry name" value="HNHc"/>
    <property type="match status" value="1"/>
</dbReference>
<dbReference type="Pfam" id="PF13392">
    <property type="entry name" value="HNH_3"/>
    <property type="match status" value="1"/>
</dbReference>
<keyword evidence="5" id="KW-0540">Nuclease</keyword>
<dbReference type="GO" id="GO:0003700">
    <property type="term" value="F:DNA-binding transcription factor activity"/>
    <property type="evidence" value="ECO:0007669"/>
    <property type="project" value="InterPro"/>
</dbReference>
<gene>
    <name evidence="5" type="ORF">VIPECOMC04_00069</name>
</gene>
<protein>
    <submittedName>
        <fullName evidence="5">HNH endonuclease</fullName>
    </submittedName>
</protein>
<dbReference type="GO" id="GO:0003677">
    <property type="term" value="F:DNA binding"/>
    <property type="evidence" value="ECO:0007669"/>
    <property type="project" value="UniProtKB-KW"/>
</dbReference>
<dbReference type="InterPro" id="IPR036955">
    <property type="entry name" value="AP2/ERF_dom_sf"/>
</dbReference>
<evidence type="ECO:0000256" key="1">
    <source>
        <dbReference type="ARBA" id="ARBA00023015"/>
    </source>
</evidence>
<dbReference type="EMBL" id="PQ423993">
    <property type="protein sequence ID" value="XHV08355.1"/>
    <property type="molecule type" value="Genomic_DNA"/>
</dbReference>
<proteinExistence type="predicted"/>
<dbReference type="InterPro" id="IPR003615">
    <property type="entry name" value="HNH_nuc"/>
</dbReference>
<sequence>MTILNDTFYYDDGVLYWRSSKLANKTGTPAGCLTTPKGAKRRQTIEVRWMGKAFQAHRLIWELFNGPIPTPYEIDHIDGNPLNNRIENLRLATSQENSRNVGLTSANSTGFKGVSRFPNGRFRADIRIRNKTKYLGQFDSPVDAHMAYVQAAKKLHGDFFKCDCQYCS</sequence>
<evidence type="ECO:0000313" key="5">
    <source>
        <dbReference type="EMBL" id="XHV08355.1"/>
    </source>
</evidence>
<name>A0AB74UHH3_9CAUD</name>
<dbReference type="SUPFAM" id="SSF54171">
    <property type="entry name" value="DNA-binding domain"/>
    <property type="match status" value="1"/>
</dbReference>
<dbReference type="Gene3D" id="3.90.75.20">
    <property type="match status" value="1"/>
</dbReference>